<reference evidence="2 3" key="1">
    <citation type="submission" date="2016-10" db="EMBL/GenBank/DDBJ databases">
        <title>Genome sequence of the basidiomycete white-rot fungus Trametes pubescens.</title>
        <authorList>
            <person name="Makela M.R."/>
            <person name="Granchi Z."/>
            <person name="Peng M."/>
            <person name="De Vries R.P."/>
            <person name="Grigoriev I."/>
            <person name="Riley R."/>
            <person name="Hilden K."/>
        </authorList>
    </citation>
    <scope>NUCLEOTIDE SEQUENCE [LARGE SCALE GENOMIC DNA]</scope>
    <source>
        <strain evidence="2 3">FBCC735</strain>
    </source>
</reference>
<keyword evidence="3" id="KW-1185">Reference proteome</keyword>
<dbReference type="OrthoDB" id="2743377at2759"/>
<name>A0A1M2W420_TRAPU</name>
<sequence length="190" mass="21176">MGQQEHSFNHYNNITNIMSITTVLAKGRGEAPAEDPLRPSLTITFFDVPIVPRTPLHVGQLVHVLSLKPCDGLFPGEGEKPQRYIAYDSGIMGRIVGIRSMEENITEFVVRNEAEWAREAYAYLAIKHIPGVTVKLGAWKALLRSTIRRPAKATRDIPIEADAIVYRDRPVSENDDVEEMGALGPGRERS</sequence>
<protein>
    <submittedName>
        <fullName evidence="2">Uncharacterized protein</fullName>
    </submittedName>
</protein>
<organism evidence="2 3">
    <name type="scientific">Trametes pubescens</name>
    <name type="common">White-rot fungus</name>
    <dbReference type="NCBI Taxonomy" id="154538"/>
    <lineage>
        <taxon>Eukaryota</taxon>
        <taxon>Fungi</taxon>
        <taxon>Dikarya</taxon>
        <taxon>Basidiomycota</taxon>
        <taxon>Agaricomycotina</taxon>
        <taxon>Agaricomycetes</taxon>
        <taxon>Polyporales</taxon>
        <taxon>Polyporaceae</taxon>
        <taxon>Trametes</taxon>
    </lineage>
</organism>
<dbReference type="OMA" id="YAYLAIK"/>
<proteinExistence type="predicted"/>
<gene>
    <name evidence="2" type="ORF">TRAPUB_8889</name>
</gene>
<accession>A0A1M2W420</accession>
<feature type="region of interest" description="Disordered" evidence="1">
    <location>
        <begin position="170"/>
        <end position="190"/>
    </location>
</feature>
<evidence type="ECO:0000313" key="2">
    <source>
        <dbReference type="EMBL" id="OJT14556.1"/>
    </source>
</evidence>
<evidence type="ECO:0000313" key="3">
    <source>
        <dbReference type="Proteomes" id="UP000184267"/>
    </source>
</evidence>
<comment type="caution">
    <text evidence="2">The sequence shown here is derived from an EMBL/GenBank/DDBJ whole genome shotgun (WGS) entry which is preliminary data.</text>
</comment>
<dbReference type="EMBL" id="MNAD01000277">
    <property type="protein sequence ID" value="OJT14556.1"/>
    <property type="molecule type" value="Genomic_DNA"/>
</dbReference>
<dbReference type="AlphaFoldDB" id="A0A1M2W420"/>
<dbReference type="Proteomes" id="UP000184267">
    <property type="component" value="Unassembled WGS sequence"/>
</dbReference>
<evidence type="ECO:0000256" key="1">
    <source>
        <dbReference type="SAM" id="MobiDB-lite"/>
    </source>
</evidence>